<dbReference type="PANTHER" id="PTHR12127:SF7">
    <property type="entry name" value="SD02261P"/>
    <property type="match status" value="1"/>
</dbReference>
<dbReference type="OrthoDB" id="263481at2759"/>
<feature type="transmembrane region" description="Helical" evidence="5">
    <location>
        <begin position="435"/>
        <end position="456"/>
    </location>
</feature>
<feature type="transmembrane region" description="Helical" evidence="5">
    <location>
        <begin position="500"/>
        <end position="522"/>
    </location>
</feature>
<dbReference type="EMBL" id="CP031038">
    <property type="protein sequence ID" value="QDZ21404.1"/>
    <property type="molecule type" value="Genomic_DNA"/>
</dbReference>
<keyword evidence="4 5" id="KW-0472">Membrane</keyword>
<evidence type="ECO:0000256" key="4">
    <source>
        <dbReference type="ARBA" id="ARBA00023136"/>
    </source>
</evidence>
<proteinExistence type="predicted"/>
<dbReference type="InterPro" id="IPR005821">
    <property type="entry name" value="Ion_trans_dom"/>
</dbReference>
<dbReference type="Gene3D" id="1.10.287.70">
    <property type="match status" value="1"/>
</dbReference>
<evidence type="ECO:0000313" key="8">
    <source>
        <dbReference type="Proteomes" id="UP000316726"/>
    </source>
</evidence>
<dbReference type="Pfam" id="PF00520">
    <property type="entry name" value="Ion_trans"/>
    <property type="match status" value="1"/>
</dbReference>
<evidence type="ECO:0000256" key="5">
    <source>
        <dbReference type="SAM" id="Phobius"/>
    </source>
</evidence>
<protein>
    <submittedName>
        <fullName evidence="7">Mucolipin</fullName>
    </submittedName>
</protein>
<dbReference type="AlphaFoldDB" id="A0A5B8MMX9"/>
<dbReference type="GO" id="GO:0072345">
    <property type="term" value="F:NAADP-sensitive calcium-release channel activity"/>
    <property type="evidence" value="ECO:0007669"/>
    <property type="project" value="TreeGrafter"/>
</dbReference>
<evidence type="ECO:0000313" key="7">
    <source>
        <dbReference type="EMBL" id="QDZ21404.1"/>
    </source>
</evidence>
<comment type="subcellular location">
    <subcellularLocation>
        <location evidence="1">Membrane</location>
        <topology evidence="1">Multi-pass membrane protein</topology>
    </subcellularLocation>
</comment>
<feature type="transmembrane region" description="Helical" evidence="5">
    <location>
        <begin position="86"/>
        <end position="105"/>
    </location>
</feature>
<feature type="transmembrane region" description="Helical" evidence="5">
    <location>
        <begin position="393"/>
        <end position="414"/>
    </location>
</feature>
<sequence length="556" mass="63138">MARGFGACLASSTTDPLLVRLLEQADKLSEPDERSRSGASSTANALRRLRRKKWSSQFTSLTDVAGWMAASPWYKWKQKGRIPVKLFLHLSIAILSLFQVVFLSTNMGRVIRNTRSFVDDILVPTSSPVYNLTGLVGALNTTMCDICAYERDSLLVFELTHPFQLTVERLMDGGQIFNTSRPSFSMDTTSETIPVYCSDCPNSLAHTDLDLREKTKEEKQELRHSLSGVGIQFNIQQLTYMEGGRYCLNWDISLYYAISMRLGTLSMPKIETDAHGCGHWPTDPINIPLVWVNVWLLIFSCFSFVLVLRQFGRHYQLYSALTKEVKLMEMGAAYQDIGIDHEKQSFLETWSKLKSFRKTKFFSLWNLFTIATNIMQVIGSLILLLNHGRYGNVLINTMIGLAASGALLNMVRYFRFFPKSYLLILTLRYALPKSLRFIFCATVIYLAYAVLGMTLFGERSPAFSNLGQSVQTLFSIVNGDHITEYFEAMRKASNSFVSRVYVFSFIFLCMWVALNILLGVVIEGYNQAVERVQAITESKKDSENHEERESSIFNAV</sequence>
<name>A0A5B8MMX9_9CHLO</name>
<evidence type="ECO:0000259" key="6">
    <source>
        <dbReference type="Pfam" id="PF00520"/>
    </source>
</evidence>
<evidence type="ECO:0000256" key="3">
    <source>
        <dbReference type="ARBA" id="ARBA00022989"/>
    </source>
</evidence>
<evidence type="ECO:0000256" key="2">
    <source>
        <dbReference type="ARBA" id="ARBA00022692"/>
    </source>
</evidence>
<keyword evidence="2 5" id="KW-0812">Transmembrane</keyword>
<dbReference type="STRING" id="1764295.A0A5B8MMX9"/>
<keyword evidence="3 5" id="KW-1133">Transmembrane helix</keyword>
<dbReference type="GO" id="GO:0016020">
    <property type="term" value="C:membrane"/>
    <property type="evidence" value="ECO:0007669"/>
    <property type="project" value="UniProtKB-SubCell"/>
</dbReference>
<accession>A0A5B8MMX9</accession>
<feature type="transmembrane region" description="Helical" evidence="5">
    <location>
        <begin position="289"/>
        <end position="308"/>
    </location>
</feature>
<dbReference type="Proteomes" id="UP000316726">
    <property type="component" value="Chromosome 5"/>
</dbReference>
<gene>
    <name evidence="7" type="ORF">A3770_05p39220</name>
</gene>
<dbReference type="PANTHER" id="PTHR12127">
    <property type="entry name" value="MUCOLIPIN"/>
    <property type="match status" value="1"/>
</dbReference>
<dbReference type="InterPro" id="IPR039031">
    <property type="entry name" value="Mucolipin"/>
</dbReference>
<keyword evidence="8" id="KW-1185">Reference proteome</keyword>
<feature type="transmembrane region" description="Helical" evidence="5">
    <location>
        <begin position="364"/>
        <end position="387"/>
    </location>
</feature>
<feature type="domain" description="Ion transport" evidence="6">
    <location>
        <begin position="255"/>
        <end position="531"/>
    </location>
</feature>
<reference evidence="7 8" key="1">
    <citation type="submission" date="2018-07" db="EMBL/GenBank/DDBJ databases">
        <title>The complete nuclear genome of the prasinophyte Chloropicon primus (CCMP1205).</title>
        <authorList>
            <person name="Pombert J.-F."/>
            <person name="Otis C."/>
            <person name="Turmel M."/>
            <person name="Lemieux C."/>
        </authorList>
    </citation>
    <scope>NUCLEOTIDE SEQUENCE [LARGE SCALE GENOMIC DNA]</scope>
    <source>
        <strain evidence="7 8">CCMP1205</strain>
    </source>
</reference>
<evidence type="ECO:0000256" key="1">
    <source>
        <dbReference type="ARBA" id="ARBA00004141"/>
    </source>
</evidence>
<organism evidence="7 8">
    <name type="scientific">Chloropicon primus</name>
    <dbReference type="NCBI Taxonomy" id="1764295"/>
    <lineage>
        <taxon>Eukaryota</taxon>
        <taxon>Viridiplantae</taxon>
        <taxon>Chlorophyta</taxon>
        <taxon>Chloropicophyceae</taxon>
        <taxon>Chloropicales</taxon>
        <taxon>Chloropicaceae</taxon>
        <taxon>Chloropicon</taxon>
    </lineage>
</organism>